<feature type="compositionally biased region" description="Basic residues" evidence="1">
    <location>
        <begin position="232"/>
        <end position="243"/>
    </location>
</feature>
<proteinExistence type="predicted"/>
<gene>
    <name evidence="2" type="ORF">ABVK50_10135</name>
</gene>
<dbReference type="EMBL" id="CP159253">
    <property type="protein sequence ID" value="XCG50805.1"/>
    <property type="molecule type" value="Genomic_DNA"/>
</dbReference>
<dbReference type="RefSeq" id="WP_353641688.1">
    <property type="nucleotide sequence ID" value="NZ_CP159253.1"/>
</dbReference>
<dbReference type="AlphaFoldDB" id="A0AAU8CUZ1"/>
<evidence type="ECO:0000256" key="1">
    <source>
        <dbReference type="SAM" id="MobiDB-lite"/>
    </source>
</evidence>
<reference evidence="2" key="1">
    <citation type="submission" date="2024-06" db="EMBL/GenBank/DDBJ databases">
        <title>Mesorhizobium karijinii sp. nov., a symbiont of the iconic Swainsona formosa from arid Australia.</title>
        <authorList>
            <person name="Hill Y.J."/>
            <person name="Watkin E.L.J."/>
            <person name="O'Hara G.W."/>
            <person name="Terpolilli J."/>
            <person name="Tye M.L."/>
            <person name="Kohlmeier M.G."/>
        </authorList>
    </citation>
    <scope>NUCLEOTIDE SEQUENCE</scope>
    <source>
        <strain evidence="2">WSM2240</strain>
    </source>
</reference>
<name>A0AAU8CUZ1_9HYPH</name>
<protein>
    <submittedName>
        <fullName evidence="2">Uncharacterized protein</fullName>
    </submittedName>
</protein>
<sequence>MDGTAAININLEALKRILACLVAMAGLGPHPEVPADPELVEGEPRRTLPRHLRLAILRLLRPAEAAARRLIIAAARGLVAPLPPRRKPRPNPIAVEPLLRRFGIAVVMSPADLARDAAARRTAVARAARPRTLCLPLFDPPRRVMSPELVEGSNGSKGRRTVPAHAAPRILFPGVVEPFPLPPPPSPDDPVDATRLGLRLAALAAALDDLPGQAKRFARWQARNTRGNTPGRIRRISPLRRGRPPGGRLTRFDPSAYRDAARAQGRNAPRNVREVDEILAHAHALALYALQYPDTS</sequence>
<evidence type="ECO:0000313" key="2">
    <source>
        <dbReference type="EMBL" id="XCG50805.1"/>
    </source>
</evidence>
<accession>A0AAU8CUZ1</accession>
<feature type="region of interest" description="Disordered" evidence="1">
    <location>
        <begin position="226"/>
        <end position="253"/>
    </location>
</feature>
<organism evidence="2">
    <name type="scientific">Mesorhizobium sp. WSM2240</name>
    <dbReference type="NCBI Taxonomy" id="3228851"/>
    <lineage>
        <taxon>Bacteria</taxon>
        <taxon>Pseudomonadati</taxon>
        <taxon>Pseudomonadota</taxon>
        <taxon>Alphaproteobacteria</taxon>
        <taxon>Hyphomicrobiales</taxon>
        <taxon>Phyllobacteriaceae</taxon>
        <taxon>Mesorhizobium</taxon>
    </lineage>
</organism>